<dbReference type="EMBL" id="LKEA01000012">
    <property type="protein sequence ID" value="ROW05811.1"/>
    <property type="molecule type" value="Genomic_DNA"/>
</dbReference>
<protein>
    <submittedName>
        <fullName evidence="2">Uncharacterized protein</fullName>
    </submittedName>
</protein>
<dbReference type="OrthoDB" id="2590398at2759"/>
<keyword evidence="1" id="KW-0812">Transmembrane</keyword>
<dbReference type="STRING" id="356882.A0A423WQZ2"/>
<proteinExistence type="predicted"/>
<dbReference type="Proteomes" id="UP000283895">
    <property type="component" value="Unassembled WGS sequence"/>
</dbReference>
<keyword evidence="1" id="KW-0472">Membrane</keyword>
<reference evidence="2 3" key="1">
    <citation type="submission" date="2015-09" db="EMBL/GenBank/DDBJ databases">
        <title>Host preference determinants of Valsa canker pathogens revealed by comparative genomics.</title>
        <authorList>
            <person name="Yin Z."/>
            <person name="Huang L."/>
        </authorList>
    </citation>
    <scope>NUCLEOTIDE SEQUENCE [LARGE SCALE GENOMIC DNA]</scope>
    <source>
        <strain evidence="2 3">03-1</strain>
    </source>
</reference>
<gene>
    <name evidence="2" type="ORF">VMCG_05127</name>
</gene>
<evidence type="ECO:0000256" key="1">
    <source>
        <dbReference type="SAM" id="Phobius"/>
    </source>
</evidence>
<accession>A0A423WQZ2</accession>
<name>A0A423WQZ2_9PEZI</name>
<organism evidence="2 3">
    <name type="scientific">Cytospora schulzeri</name>
    <dbReference type="NCBI Taxonomy" id="448051"/>
    <lineage>
        <taxon>Eukaryota</taxon>
        <taxon>Fungi</taxon>
        <taxon>Dikarya</taxon>
        <taxon>Ascomycota</taxon>
        <taxon>Pezizomycotina</taxon>
        <taxon>Sordariomycetes</taxon>
        <taxon>Sordariomycetidae</taxon>
        <taxon>Diaporthales</taxon>
        <taxon>Cytosporaceae</taxon>
        <taxon>Cytospora</taxon>
    </lineage>
</organism>
<feature type="transmembrane region" description="Helical" evidence="1">
    <location>
        <begin position="12"/>
        <end position="37"/>
    </location>
</feature>
<comment type="caution">
    <text evidence="2">The sequence shown here is derived from an EMBL/GenBank/DDBJ whole genome shotgun (WGS) entry which is preliminary data.</text>
</comment>
<sequence length="311" mass="33315">MLIVFQEVYETLLYLFTPFILPISFAIAPAFCGYLLAGTSALYLANVVVFNESLYKYARYFAKQYLKVIEDKKAVGVVLRLEETTPVAAAAINTIYEDAEQYGGGAGSSARPVSVAILRTRGSSRISNRRSARFSYISANSSELDVVGGGSAAGRRRSFIPGSVDIISLDIPESPTVPASPGRASPPAPGYCRSYNSLSHGRKASYGQFPVLSAAPGARSPYGRPSSGLGYVSTYSIYSSLGYDLDGEGGYTVQSLQLAYIPADIMDEFGEDLDEKAERRSICLLPYTLQSVDTAAPNFDALEATGCVEVA</sequence>
<evidence type="ECO:0000313" key="2">
    <source>
        <dbReference type="EMBL" id="ROW05811.1"/>
    </source>
</evidence>
<dbReference type="AlphaFoldDB" id="A0A423WQZ2"/>
<evidence type="ECO:0000313" key="3">
    <source>
        <dbReference type="Proteomes" id="UP000283895"/>
    </source>
</evidence>
<keyword evidence="3" id="KW-1185">Reference proteome</keyword>
<keyword evidence="1" id="KW-1133">Transmembrane helix</keyword>